<protein>
    <submittedName>
        <fullName evidence="1">ABC transporter permease</fullName>
    </submittedName>
</protein>
<dbReference type="RefSeq" id="WP_188629632.1">
    <property type="nucleotide sequence ID" value="NZ_BMKE01000011.1"/>
</dbReference>
<comment type="caution">
    <text evidence="1">The sequence shown here is derived from an EMBL/GenBank/DDBJ whole genome shotgun (WGS) entry which is preliminary data.</text>
</comment>
<sequence>MMQPIEVKPFFEYDELIQRLIDRGMLIRDPLRAQRKLTQVGYYRLSGYWHTSRKFKRVEKRIRHEDEFQKNTCFENIFEFYLFDKKLRVEFFDALERIEIYLRSIIAHELGRINPLAYLDKKQFSKDAFKADSKIRYDDWLSRQERLIKSSKEDSIEDHKSKGKPLPIWVVSEVWDFGSLSKLYSILSGKNQDLICHRLGLDSRKELDNWLINLNGIRNRCAHHARLSNRSNPRTLLIPRKGYFNLLALDESQKNKFYGLIFVIDFLLKQIGPSSTWICRVADLIDKKPDIPGFTYRSMGFPEDGFPRKLFPDTAKPYSEVVKKSAIDELEHKLDQFLFLKDKLNFKEVEAKDRIRLEAIADKLINHSCEFDDSIDRG</sequence>
<dbReference type="EMBL" id="BMKE01000011">
    <property type="protein sequence ID" value="GGB43871.1"/>
    <property type="molecule type" value="Genomic_DNA"/>
</dbReference>
<proteinExistence type="predicted"/>
<evidence type="ECO:0000313" key="1">
    <source>
        <dbReference type="EMBL" id="GGB43871.1"/>
    </source>
</evidence>
<name>A0ABQ1IIU8_9GAMM</name>
<gene>
    <name evidence="1" type="ORF">GCM10011502_16510</name>
</gene>
<evidence type="ECO:0000313" key="2">
    <source>
        <dbReference type="Proteomes" id="UP000646152"/>
    </source>
</evidence>
<reference evidence="2" key="1">
    <citation type="journal article" date="2019" name="Int. J. Syst. Evol. Microbiol.">
        <title>The Global Catalogue of Microorganisms (GCM) 10K type strain sequencing project: providing services to taxonomists for standard genome sequencing and annotation.</title>
        <authorList>
            <consortium name="The Broad Institute Genomics Platform"/>
            <consortium name="The Broad Institute Genome Sequencing Center for Infectious Disease"/>
            <person name="Wu L."/>
            <person name="Ma J."/>
        </authorList>
    </citation>
    <scope>NUCLEOTIDE SEQUENCE [LARGE SCALE GENOMIC DNA]</scope>
    <source>
        <strain evidence="2">CGMCC 1.15923</strain>
    </source>
</reference>
<dbReference type="Proteomes" id="UP000646152">
    <property type="component" value="Unassembled WGS sequence"/>
</dbReference>
<dbReference type="Pfam" id="PF07751">
    <property type="entry name" value="Abi_2"/>
    <property type="match status" value="1"/>
</dbReference>
<keyword evidence="2" id="KW-1185">Reference proteome</keyword>
<organism evidence="1 2">
    <name type="scientific">Oceanisphaera marina</name>
    <dbReference type="NCBI Taxonomy" id="2017550"/>
    <lineage>
        <taxon>Bacteria</taxon>
        <taxon>Pseudomonadati</taxon>
        <taxon>Pseudomonadota</taxon>
        <taxon>Gammaproteobacteria</taxon>
        <taxon>Aeromonadales</taxon>
        <taxon>Aeromonadaceae</taxon>
        <taxon>Oceanisphaera</taxon>
    </lineage>
</organism>
<accession>A0ABQ1IIU8</accession>
<dbReference type="InterPro" id="IPR011664">
    <property type="entry name" value="Abi_system_AbiD/AbiF-like"/>
</dbReference>